<keyword evidence="2" id="KW-1185">Reference proteome</keyword>
<reference evidence="1" key="1">
    <citation type="submission" date="2023-03" db="EMBL/GenBank/DDBJ databases">
        <title>Massive genome expansion in bonnet fungi (Mycena s.s.) driven by repeated elements and novel gene families across ecological guilds.</title>
        <authorList>
            <consortium name="Lawrence Berkeley National Laboratory"/>
            <person name="Harder C.B."/>
            <person name="Miyauchi S."/>
            <person name="Viragh M."/>
            <person name="Kuo A."/>
            <person name="Thoen E."/>
            <person name="Andreopoulos B."/>
            <person name="Lu D."/>
            <person name="Skrede I."/>
            <person name="Drula E."/>
            <person name="Henrissat B."/>
            <person name="Morin E."/>
            <person name="Kohler A."/>
            <person name="Barry K."/>
            <person name="LaButti K."/>
            <person name="Morin E."/>
            <person name="Salamov A."/>
            <person name="Lipzen A."/>
            <person name="Mereny Z."/>
            <person name="Hegedus B."/>
            <person name="Baldrian P."/>
            <person name="Stursova M."/>
            <person name="Weitz H."/>
            <person name="Taylor A."/>
            <person name="Grigoriev I.V."/>
            <person name="Nagy L.G."/>
            <person name="Martin F."/>
            <person name="Kauserud H."/>
        </authorList>
    </citation>
    <scope>NUCLEOTIDE SEQUENCE</scope>
    <source>
        <strain evidence="1">CBHHK182m</strain>
    </source>
</reference>
<dbReference type="EMBL" id="JARKIB010000007">
    <property type="protein sequence ID" value="KAJ7778213.1"/>
    <property type="molecule type" value="Genomic_DNA"/>
</dbReference>
<evidence type="ECO:0000313" key="1">
    <source>
        <dbReference type="EMBL" id="KAJ7778213.1"/>
    </source>
</evidence>
<dbReference type="Proteomes" id="UP001215598">
    <property type="component" value="Unassembled WGS sequence"/>
</dbReference>
<accession>A0AAD7NVY6</accession>
<evidence type="ECO:0000313" key="2">
    <source>
        <dbReference type="Proteomes" id="UP001215598"/>
    </source>
</evidence>
<protein>
    <submittedName>
        <fullName evidence="1">Uncharacterized protein</fullName>
    </submittedName>
</protein>
<name>A0AAD7NVY6_9AGAR</name>
<organism evidence="1 2">
    <name type="scientific">Mycena metata</name>
    <dbReference type="NCBI Taxonomy" id="1033252"/>
    <lineage>
        <taxon>Eukaryota</taxon>
        <taxon>Fungi</taxon>
        <taxon>Dikarya</taxon>
        <taxon>Basidiomycota</taxon>
        <taxon>Agaricomycotina</taxon>
        <taxon>Agaricomycetes</taxon>
        <taxon>Agaricomycetidae</taxon>
        <taxon>Agaricales</taxon>
        <taxon>Marasmiineae</taxon>
        <taxon>Mycenaceae</taxon>
        <taxon>Mycena</taxon>
    </lineage>
</organism>
<dbReference type="AlphaFoldDB" id="A0AAD7NVY6"/>
<comment type="caution">
    <text evidence="1">The sequence shown here is derived from an EMBL/GenBank/DDBJ whole genome shotgun (WGS) entry which is preliminary data.</text>
</comment>
<proteinExistence type="predicted"/>
<gene>
    <name evidence="1" type="ORF">B0H16DRAFT_880681</name>
</gene>
<sequence length="201" mass="22257">MAKSLHCYSLTLRLSPAKSLNLTALRMPTNFVLISIGRSLCKNILRCIYLDADHPAAILPYILSPSDSLPYNSLFCLIMAQLHAGNASGSATVGGLLARSMRTLLPFQDFSPISAPILDHIGNDSLNRLKIPKHFIIYALSLPQELSQGQLDEIQGLFDEWGQWDTLQSLAGYHSGIKTLFDILKETLKEVRVPVQCDSLY</sequence>